<dbReference type="GO" id="GO:0005634">
    <property type="term" value="C:nucleus"/>
    <property type="evidence" value="ECO:0007669"/>
    <property type="project" value="TreeGrafter"/>
</dbReference>
<name>A0AAE0C5T2_9CHLO</name>
<dbReference type="AlphaFoldDB" id="A0AAE0C5T2"/>
<feature type="domain" description="SET" evidence="2">
    <location>
        <begin position="145"/>
        <end position="291"/>
    </location>
</feature>
<gene>
    <name evidence="3" type="ORF">CYMTET_41627</name>
</gene>
<dbReference type="Gene3D" id="2.170.270.10">
    <property type="entry name" value="SET domain"/>
    <property type="match status" value="1"/>
</dbReference>
<dbReference type="InterPro" id="IPR001214">
    <property type="entry name" value="SET_dom"/>
</dbReference>
<dbReference type="Proteomes" id="UP001190700">
    <property type="component" value="Unassembled WGS sequence"/>
</dbReference>
<evidence type="ECO:0000313" key="4">
    <source>
        <dbReference type="Proteomes" id="UP001190700"/>
    </source>
</evidence>
<dbReference type="Pfam" id="PF00856">
    <property type="entry name" value="SET"/>
    <property type="match status" value="1"/>
</dbReference>
<dbReference type="SMART" id="SM00317">
    <property type="entry name" value="SET"/>
    <property type="match status" value="1"/>
</dbReference>
<feature type="region of interest" description="Disordered" evidence="1">
    <location>
        <begin position="90"/>
        <end position="120"/>
    </location>
</feature>
<evidence type="ECO:0000313" key="3">
    <source>
        <dbReference type="EMBL" id="KAK3248927.1"/>
    </source>
</evidence>
<dbReference type="Gene3D" id="1.25.40.10">
    <property type="entry name" value="Tetratricopeptide repeat domain"/>
    <property type="match status" value="1"/>
</dbReference>
<dbReference type="EMBL" id="LGRX02027687">
    <property type="protein sequence ID" value="KAK3248927.1"/>
    <property type="molecule type" value="Genomic_DNA"/>
</dbReference>
<sequence length="517" mass="58294">MVVCPEHQLEDDRVNSVIELRVDLPAVESVEDIYVVPSGSSALEVTVSDRYRLSLSLPRAVNFDLSRTKFRKKLGQLRISLPYLHTSSSEDSQAQLRGVPSPAYHEGRPVPAPAEPSKLRDLVCTPSTSSPLPSSPEWKRHLSDHNLTWIEIPGKGRGIVAECDLHAGQLLGEETAFTADDNPAGHRRLIQHVASSVLLGELDAGGWTAAPSKSENTSISDEDWNRASCIIRRNSFCKSSSGELCIFLRMSMYNHACEPNCFLDLNELTNVARMRALRDIPKGEECCINYQSHHMLLAAKFRQLLLQSNFGFTCHCARCSGADPRELLLHRHAEEARQVPARVIEVATKKASEEHQALVTPVLGPEGALQDLTFKRFKTAEETVQRTEAFWKAAQVLHIAHWQRNHVRNVRLRAMRDTGMHVPACMLLVEQMQVDEMLLPQYFPNKLRTWRLLHTTLQQLPSQLHMEVRRKVDSTPIAWDDLAQIESWDTTWAGSTVQEHRAMVAHVEAAERDLDMD</sequence>
<keyword evidence="4" id="KW-1185">Reference proteome</keyword>
<dbReference type="InterPro" id="IPR046341">
    <property type="entry name" value="SET_dom_sf"/>
</dbReference>
<proteinExistence type="predicted"/>
<dbReference type="InterPro" id="IPR011990">
    <property type="entry name" value="TPR-like_helical_dom_sf"/>
</dbReference>
<protein>
    <recommendedName>
        <fullName evidence="2">SET domain-containing protein</fullName>
    </recommendedName>
</protein>
<comment type="caution">
    <text evidence="3">The sequence shown here is derived from an EMBL/GenBank/DDBJ whole genome shotgun (WGS) entry which is preliminary data.</text>
</comment>
<dbReference type="InterPro" id="IPR050869">
    <property type="entry name" value="H3K4_H4K5_MeTrfase"/>
</dbReference>
<dbReference type="SUPFAM" id="SSF82199">
    <property type="entry name" value="SET domain"/>
    <property type="match status" value="1"/>
</dbReference>
<accession>A0AAE0C5T2</accession>
<dbReference type="PROSITE" id="PS50280">
    <property type="entry name" value="SET"/>
    <property type="match status" value="1"/>
</dbReference>
<dbReference type="CDD" id="cd20071">
    <property type="entry name" value="SET_SMYD"/>
    <property type="match status" value="1"/>
</dbReference>
<dbReference type="PANTHER" id="PTHR12197:SF251">
    <property type="entry name" value="EG:BACR7C10.4 PROTEIN"/>
    <property type="match status" value="1"/>
</dbReference>
<organism evidence="3 4">
    <name type="scientific">Cymbomonas tetramitiformis</name>
    <dbReference type="NCBI Taxonomy" id="36881"/>
    <lineage>
        <taxon>Eukaryota</taxon>
        <taxon>Viridiplantae</taxon>
        <taxon>Chlorophyta</taxon>
        <taxon>Pyramimonadophyceae</taxon>
        <taxon>Pyramimonadales</taxon>
        <taxon>Pyramimonadaceae</taxon>
        <taxon>Cymbomonas</taxon>
    </lineage>
</organism>
<evidence type="ECO:0000256" key="1">
    <source>
        <dbReference type="SAM" id="MobiDB-lite"/>
    </source>
</evidence>
<dbReference type="PANTHER" id="PTHR12197">
    <property type="entry name" value="HISTONE-LYSINE N-METHYLTRANSFERASE SMYD"/>
    <property type="match status" value="1"/>
</dbReference>
<evidence type="ECO:0000259" key="2">
    <source>
        <dbReference type="PROSITE" id="PS50280"/>
    </source>
</evidence>
<reference evidence="3 4" key="1">
    <citation type="journal article" date="2015" name="Genome Biol. Evol.">
        <title>Comparative Genomics of a Bacterivorous Green Alga Reveals Evolutionary Causalities and Consequences of Phago-Mixotrophic Mode of Nutrition.</title>
        <authorList>
            <person name="Burns J.A."/>
            <person name="Paasch A."/>
            <person name="Narechania A."/>
            <person name="Kim E."/>
        </authorList>
    </citation>
    <scope>NUCLEOTIDE SEQUENCE [LARGE SCALE GENOMIC DNA]</scope>
    <source>
        <strain evidence="3 4">PLY_AMNH</strain>
    </source>
</reference>